<dbReference type="PANTHER" id="PTHR45339">
    <property type="entry name" value="HYBRID SIGNAL TRANSDUCTION HISTIDINE KINASE J"/>
    <property type="match status" value="1"/>
</dbReference>
<dbReference type="Pfam" id="PF00072">
    <property type="entry name" value="Response_reg"/>
    <property type="match status" value="2"/>
</dbReference>
<keyword evidence="6 23" id="KW-0808">Transferase</keyword>
<evidence type="ECO:0000256" key="16">
    <source>
        <dbReference type="ARBA" id="ARBA00068150"/>
    </source>
</evidence>
<accession>A0A011NRK2</accession>
<dbReference type="NCBIfam" id="TIGR00229">
    <property type="entry name" value="sensory_box"/>
    <property type="match status" value="1"/>
</dbReference>
<evidence type="ECO:0000313" key="23">
    <source>
        <dbReference type="EMBL" id="EXI77936.1"/>
    </source>
</evidence>
<dbReference type="Gene3D" id="3.30.565.10">
    <property type="entry name" value="Histidine kinase-like ATPase, C-terminal domain"/>
    <property type="match status" value="1"/>
</dbReference>
<name>A0A011NRK2_9PROT</name>
<dbReference type="Gene3D" id="1.10.287.130">
    <property type="match status" value="1"/>
</dbReference>
<dbReference type="SMART" id="SM00448">
    <property type="entry name" value="REC"/>
    <property type="match status" value="2"/>
</dbReference>
<dbReference type="CDD" id="cd17546">
    <property type="entry name" value="REC_hyHK_CKI1_RcsC-like"/>
    <property type="match status" value="1"/>
</dbReference>
<dbReference type="InterPro" id="IPR005467">
    <property type="entry name" value="His_kinase_dom"/>
</dbReference>
<dbReference type="SUPFAM" id="SSF47384">
    <property type="entry name" value="Homodimeric domain of signal transducing histidine kinase"/>
    <property type="match status" value="1"/>
</dbReference>
<evidence type="ECO:0000259" key="21">
    <source>
        <dbReference type="PROSITE" id="PS50110"/>
    </source>
</evidence>
<dbReference type="Gene3D" id="3.40.50.2300">
    <property type="match status" value="2"/>
</dbReference>
<evidence type="ECO:0000259" key="20">
    <source>
        <dbReference type="PROSITE" id="PS50109"/>
    </source>
</evidence>
<comment type="subunit">
    <text evidence="15">At low DSF concentrations, interacts with RpfF.</text>
</comment>
<dbReference type="InterPro" id="IPR004358">
    <property type="entry name" value="Sig_transdc_His_kin-like_C"/>
</dbReference>
<dbReference type="SUPFAM" id="SSF47226">
    <property type="entry name" value="Histidine-containing phosphotransfer domain, HPT domain"/>
    <property type="match status" value="1"/>
</dbReference>
<keyword evidence="7" id="KW-0812">Transmembrane</keyword>
<dbReference type="SUPFAM" id="SSF52172">
    <property type="entry name" value="CheY-like"/>
    <property type="match status" value="2"/>
</dbReference>
<dbReference type="FunFam" id="3.30.565.10:FF:000010">
    <property type="entry name" value="Sensor histidine kinase RcsC"/>
    <property type="match status" value="1"/>
</dbReference>
<evidence type="ECO:0000256" key="3">
    <source>
        <dbReference type="ARBA" id="ARBA00012438"/>
    </source>
</evidence>
<comment type="catalytic activity">
    <reaction evidence="1">
        <text>ATP + protein L-histidine = ADP + protein N-phospho-L-histidine.</text>
        <dbReference type="EC" id="2.7.13.3"/>
    </reaction>
</comment>
<dbReference type="PRINTS" id="PR00344">
    <property type="entry name" value="BCTRLSENSOR"/>
</dbReference>
<dbReference type="GO" id="GO:0000155">
    <property type="term" value="F:phosphorelay sensor kinase activity"/>
    <property type="evidence" value="ECO:0007669"/>
    <property type="project" value="InterPro"/>
</dbReference>
<evidence type="ECO:0000256" key="18">
    <source>
        <dbReference type="PROSITE-ProRule" id="PRU00110"/>
    </source>
</evidence>
<keyword evidence="5 19" id="KW-0597">Phosphoprotein</keyword>
<dbReference type="InterPro" id="IPR036641">
    <property type="entry name" value="HPT_dom_sf"/>
</dbReference>
<comment type="function">
    <text evidence="14">Member of the two-component regulatory system BvgS/BvgA. Phosphorylates BvgA via a four-step phosphorelay in response to environmental signals.</text>
</comment>
<keyword evidence="10" id="KW-0067">ATP-binding</keyword>
<dbReference type="SUPFAM" id="SSF55874">
    <property type="entry name" value="ATPase domain of HSP90 chaperone/DNA topoisomerase II/histidine kinase"/>
    <property type="match status" value="1"/>
</dbReference>
<evidence type="ECO:0000256" key="5">
    <source>
        <dbReference type="ARBA" id="ARBA00022553"/>
    </source>
</evidence>
<feature type="domain" description="Response regulatory" evidence="21">
    <location>
        <begin position="441"/>
        <end position="561"/>
    </location>
</feature>
<dbReference type="Pfam" id="PF01627">
    <property type="entry name" value="Hpt"/>
    <property type="match status" value="1"/>
</dbReference>
<dbReference type="EMBL" id="JEMX01000087">
    <property type="protein sequence ID" value="EXI77936.1"/>
    <property type="molecule type" value="Genomic_DNA"/>
</dbReference>
<organism evidence="23 24">
    <name type="scientific">Candidatus Accumulibacter appositus</name>
    <dbReference type="NCBI Taxonomy" id="1454003"/>
    <lineage>
        <taxon>Bacteria</taxon>
        <taxon>Pseudomonadati</taxon>
        <taxon>Pseudomonadota</taxon>
        <taxon>Betaproteobacteria</taxon>
        <taxon>Candidatus Accumulibacter</taxon>
    </lineage>
</organism>
<dbReference type="PROSITE" id="PS50894">
    <property type="entry name" value="HPT"/>
    <property type="match status" value="1"/>
</dbReference>
<dbReference type="InterPro" id="IPR008207">
    <property type="entry name" value="Sig_transdc_His_kin_Hpt_dom"/>
</dbReference>
<keyword evidence="13" id="KW-0472">Membrane</keyword>
<evidence type="ECO:0000256" key="10">
    <source>
        <dbReference type="ARBA" id="ARBA00022840"/>
    </source>
</evidence>
<feature type="domain" description="Histidine kinase" evidence="20">
    <location>
        <begin position="203"/>
        <end position="424"/>
    </location>
</feature>
<dbReference type="Pfam" id="PF08447">
    <property type="entry name" value="PAS_3"/>
    <property type="match status" value="1"/>
</dbReference>
<comment type="subcellular location">
    <subcellularLocation>
        <location evidence="2">Cell membrane</location>
        <topology evidence="2">Multi-pass membrane protein</topology>
    </subcellularLocation>
</comment>
<evidence type="ECO:0000256" key="12">
    <source>
        <dbReference type="ARBA" id="ARBA00023012"/>
    </source>
</evidence>
<feature type="domain" description="Response regulatory" evidence="21">
    <location>
        <begin position="590"/>
        <end position="715"/>
    </location>
</feature>
<dbReference type="InterPro" id="IPR013655">
    <property type="entry name" value="PAS_fold_3"/>
</dbReference>
<dbReference type="InterPro" id="IPR001789">
    <property type="entry name" value="Sig_transdc_resp-reg_receiver"/>
</dbReference>
<evidence type="ECO:0000256" key="1">
    <source>
        <dbReference type="ARBA" id="ARBA00000085"/>
    </source>
</evidence>
<evidence type="ECO:0000256" key="4">
    <source>
        <dbReference type="ARBA" id="ARBA00022475"/>
    </source>
</evidence>
<dbReference type="PATRIC" id="fig|1454003.3.peg.3475"/>
<keyword evidence="12" id="KW-0902">Two-component regulatory system</keyword>
<sequence length="851" mass="93007">MALHNRQLTRKLSSILGDDPETALERLRSALAKNSPELAASVSAVLEAADTLVSKYARLHSVQAELSGDAFSDWHLAGGRIESGRGWKQLLGYAEDDLADTLAAWRELAHPEDLRAFNALIAAHAQNKTPGFHGSCRLRTKTGQWKWLLLKGRIIAHDQRGDPLRMLLLQRDISDFKQVEEGALLAKEAAESANRARGTFLANMSHEIRTPMNGIIGMTDLALDTQLDAEQRHYLRTVKSSAESLLAIVNDILDFSKIEAGKLRFEAIPFPLSPLVFDAARAQALIAHKKGLEVIVSVAPDVPSKVVGDPARLRQVLGNLIGNAIKFTEQGEIEVAVSIDEAGTDSTLLRFAVRDTGIGIPETRQTAIFGAFSQADDSTTRRFGGTGLGLTICTHLVQMMKGRVWLESVEGKGSSFYFTARFAIDTSAQAAPQIIQLSGQRALLLERHPIIAAQLAAVLAQCGVDTAKISDAGEALKAIEKSRAVGFPYDFVLVDALMQPPGGLALAKSWQEGACPERLIMLLTTEQQRHDLDHLRELAVATRLVKPIAPEDLVGALRLATGGCDDDSTQILAPFDFAAKAEPQDGRALETLLVEDNPVNQELARRLLEKRGYRVTLANNGAEAVERFEQQAFDLILMDMQMPIMGGIEATESIRAREMRRSWVISHEFKSVSIIAMTANAMEGDRELCLEAGMNDYVAKPIKPQEFYAAIDRCLTPESDGDSVLSEAALSATSLDLTAAARDLGDRELLLTIAGMLVAEWAEHIARIWASLRSREAAQLSLHAHTLKSLLAIFHAEKARRLALAIEHAAKPSTGNDIDWSHCAELAKSLTEELERLKPEMDRFVSGKRTI</sequence>
<proteinExistence type="predicted"/>
<dbReference type="InterPro" id="IPR003594">
    <property type="entry name" value="HATPase_dom"/>
</dbReference>
<feature type="modified residue" description="4-aspartylphosphate" evidence="19">
    <location>
        <position position="639"/>
    </location>
</feature>
<evidence type="ECO:0000256" key="19">
    <source>
        <dbReference type="PROSITE-ProRule" id="PRU00169"/>
    </source>
</evidence>
<dbReference type="Proteomes" id="UP000021816">
    <property type="component" value="Unassembled WGS sequence"/>
</dbReference>
<dbReference type="InterPro" id="IPR011006">
    <property type="entry name" value="CheY-like_superfamily"/>
</dbReference>
<evidence type="ECO:0000256" key="14">
    <source>
        <dbReference type="ARBA" id="ARBA00058004"/>
    </source>
</evidence>
<dbReference type="GO" id="GO:0005886">
    <property type="term" value="C:plasma membrane"/>
    <property type="evidence" value="ECO:0007669"/>
    <property type="project" value="UniProtKB-SubCell"/>
</dbReference>
<keyword evidence="9 23" id="KW-0418">Kinase</keyword>
<dbReference type="Pfam" id="PF02518">
    <property type="entry name" value="HATPase_c"/>
    <property type="match status" value="1"/>
</dbReference>
<evidence type="ECO:0000256" key="11">
    <source>
        <dbReference type="ARBA" id="ARBA00022989"/>
    </source>
</evidence>
<dbReference type="InterPro" id="IPR036097">
    <property type="entry name" value="HisK_dim/P_sf"/>
</dbReference>
<evidence type="ECO:0000256" key="17">
    <source>
        <dbReference type="ARBA" id="ARBA00070152"/>
    </source>
</evidence>
<dbReference type="AlphaFoldDB" id="A0A011NRK2"/>
<evidence type="ECO:0000313" key="24">
    <source>
        <dbReference type="Proteomes" id="UP000021816"/>
    </source>
</evidence>
<dbReference type="Gene3D" id="3.30.450.20">
    <property type="entry name" value="PAS domain"/>
    <property type="match status" value="1"/>
</dbReference>
<dbReference type="InterPro" id="IPR035965">
    <property type="entry name" value="PAS-like_dom_sf"/>
</dbReference>
<protein>
    <recommendedName>
        <fullName evidence="16">Sensory/regulatory protein RpfC</fullName>
        <ecNumber evidence="3">2.7.13.3</ecNumber>
    </recommendedName>
    <alternativeName>
        <fullName evidence="17">Virulence sensor protein BvgS</fullName>
    </alternativeName>
</protein>
<feature type="domain" description="HPt" evidence="22">
    <location>
        <begin position="746"/>
        <end position="844"/>
    </location>
</feature>
<dbReference type="FunFam" id="1.10.287.130:FF:000002">
    <property type="entry name" value="Two-component osmosensing histidine kinase"/>
    <property type="match status" value="1"/>
</dbReference>
<dbReference type="CDD" id="cd00082">
    <property type="entry name" value="HisKA"/>
    <property type="match status" value="1"/>
</dbReference>
<evidence type="ECO:0000256" key="13">
    <source>
        <dbReference type="ARBA" id="ARBA00023136"/>
    </source>
</evidence>
<dbReference type="CDD" id="cd16922">
    <property type="entry name" value="HATPase_EvgS-ArcB-TorS-like"/>
    <property type="match status" value="1"/>
</dbReference>
<dbReference type="Gene3D" id="1.20.120.160">
    <property type="entry name" value="HPT domain"/>
    <property type="match status" value="1"/>
</dbReference>
<evidence type="ECO:0000256" key="2">
    <source>
        <dbReference type="ARBA" id="ARBA00004651"/>
    </source>
</evidence>
<dbReference type="SMART" id="SM00388">
    <property type="entry name" value="HisKA"/>
    <property type="match status" value="1"/>
</dbReference>
<reference evidence="23 24" key="1">
    <citation type="submission" date="2014-02" db="EMBL/GenBank/DDBJ databases">
        <title>Expanding our view of genomic diversity in Candidatus Accumulibacter clades.</title>
        <authorList>
            <person name="Skennerton C.T."/>
            <person name="Barr J.J."/>
            <person name="Slater F.R."/>
            <person name="Bond P.L."/>
            <person name="Tyson G.W."/>
        </authorList>
    </citation>
    <scope>NUCLEOTIDE SEQUENCE [LARGE SCALE GENOMIC DNA]</scope>
    <source>
        <strain evidence="24">BA-92</strain>
    </source>
</reference>
<dbReference type="PROSITE" id="PS50110">
    <property type="entry name" value="RESPONSE_REGULATORY"/>
    <property type="match status" value="2"/>
</dbReference>
<evidence type="ECO:0000256" key="6">
    <source>
        <dbReference type="ARBA" id="ARBA00022679"/>
    </source>
</evidence>
<gene>
    <name evidence="23" type="primary">barA_4</name>
    <name evidence="23" type="ORF">AW10_03423</name>
</gene>
<keyword evidence="4" id="KW-1003">Cell membrane</keyword>
<feature type="modified residue" description="Phosphohistidine" evidence="18">
    <location>
        <position position="785"/>
    </location>
</feature>
<dbReference type="GO" id="GO:0005524">
    <property type="term" value="F:ATP binding"/>
    <property type="evidence" value="ECO:0007669"/>
    <property type="project" value="UniProtKB-KW"/>
</dbReference>
<dbReference type="PANTHER" id="PTHR45339:SF1">
    <property type="entry name" value="HYBRID SIGNAL TRANSDUCTION HISTIDINE KINASE J"/>
    <property type="match status" value="1"/>
</dbReference>
<dbReference type="Pfam" id="PF00512">
    <property type="entry name" value="HisKA"/>
    <property type="match status" value="1"/>
</dbReference>
<evidence type="ECO:0000256" key="9">
    <source>
        <dbReference type="ARBA" id="ARBA00022777"/>
    </source>
</evidence>
<dbReference type="InterPro" id="IPR000014">
    <property type="entry name" value="PAS"/>
</dbReference>
<dbReference type="SUPFAM" id="SSF55785">
    <property type="entry name" value="PYP-like sensor domain (PAS domain)"/>
    <property type="match status" value="1"/>
</dbReference>
<comment type="caution">
    <text evidence="23">The sequence shown here is derived from an EMBL/GenBank/DDBJ whole genome shotgun (WGS) entry which is preliminary data.</text>
</comment>
<evidence type="ECO:0000256" key="15">
    <source>
        <dbReference type="ARBA" id="ARBA00064003"/>
    </source>
</evidence>
<dbReference type="InterPro" id="IPR001610">
    <property type="entry name" value="PAC"/>
</dbReference>
<dbReference type="PROSITE" id="PS50109">
    <property type="entry name" value="HIS_KIN"/>
    <property type="match status" value="1"/>
</dbReference>
<dbReference type="SMART" id="SM00086">
    <property type="entry name" value="PAC"/>
    <property type="match status" value="1"/>
</dbReference>
<evidence type="ECO:0000259" key="22">
    <source>
        <dbReference type="PROSITE" id="PS50894"/>
    </source>
</evidence>
<dbReference type="InterPro" id="IPR003661">
    <property type="entry name" value="HisK_dim/P_dom"/>
</dbReference>
<keyword evidence="11" id="KW-1133">Transmembrane helix</keyword>
<dbReference type="InterPro" id="IPR036890">
    <property type="entry name" value="HATPase_C_sf"/>
</dbReference>
<keyword evidence="8" id="KW-0547">Nucleotide-binding</keyword>
<dbReference type="CDD" id="cd00130">
    <property type="entry name" value="PAS"/>
    <property type="match status" value="1"/>
</dbReference>
<feature type="modified residue" description="4-aspartylphosphate" evidence="19">
    <location>
        <position position="495"/>
    </location>
</feature>
<evidence type="ECO:0000256" key="7">
    <source>
        <dbReference type="ARBA" id="ARBA00022692"/>
    </source>
</evidence>
<dbReference type="SMART" id="SM00387">
    <property type="entry name" value="HATPase_c"/>
    <property type="match status" value="1"/>
</dbReference>
<evidence type="ECO:0000256" key="8">
    <source>
        <dbReference type="ARBA" id="ARBA00022741"/>
    </source>
</evidence>
<dbReference type="STRING" id="1454003.AW10_03423"/>
<dbReference type="EC" id="2.7.13.3" evidence="3"/>